<evidence type="ECO:0000313" key="2">
    <source>
        <dbReference type="EMBL" id="KAK3736679.1"/>
    </source>
</evidence>
<evidence type="ECO:0000313" key="3">
    <source>
        <dbReference type="Proteomes" id="UP001283361"/>
    </source>
</evidence>
<comment type="caution">
    <text evidence="2">The sequence shown here is derived from an EMBL/GenBank/DDBJ whole genome shotgun (WGS) entry which is preliminary data.</text>
</comment>
<gene>
    <name evidence="2" type="ORF">RRG08_000112</name>
</gene>
<organism evidence="2 3">
    <name type="scientific">Elysia crispata</name>
    <name type="common">lettuce slug</name>
    <dbReference type="NCBI Taxonomy" id="231223"/>
    <lineage>
        <taxon>Eukaryota</taxon>
        <taxon>Metazoa</taxon>
        <taxon>Spiralia</taxon>
        <taxon>Lophotrochozoa</taxon>
        <taxon>Mollusca</taxon>
        <taxon>Gastropoda</taxon>
        <taxon>Heterobranchia</taxon>
        <taxon>Euthyneura</taxon>
        <taxon>Panpulmonata</taxon>
        <taxon>Sacoglossa</taxon>
        <taxon>Placobranchoidea</taxon>
        <taxon>Plakobranchidae</taxon>
        <taxon>Elysia</taxon>
    </lineage>
</organism>
<sequence>RSLPGSSGDRTHGQRPGLQLQPDPHPSFTPQICQARYLTNVGIPHSLRGAVAAWKFRRQNTRPGARSTAPA</sequence>
<evidence type="ECO:0000256" key="1">
    <source>
        <dbReference type="SAM" id="MobiDB-lite"/>
    </source>
</evidence>
<dbReference type="Proteomes" id="UP001283361">
    <property type="component" value="Unassembled WGS sequence"/>
</dbReference>
<name>A0AAE0Y918_9GAST</name>
<feature type="non-terminal residue" evidence="2">
    <location>
        <position position="1"/>
    </location>
</feature>
<feature type="region of interest" description="Disordered" evidence="1">
    <location>
        <begin position="1"/>
        <end position="30"/>
    </location>
</feature>
<reference evidence="2" key="1">
    <citation type="journal article" date="2023" name="G3 (Bethesda)">
        <title>A reference genome for the long-term kleptoplast-retaining sea slug Elysia crispata morphotype clarki.</title>
        <authorList>
            <person name="Eastman K.E."/>
            <person name="Pendleton A.L."/>
            <person name="Shaikh M.A."/>
            <person name="Suttiyut T."/>
            <person name="Ogas R."/>
            <person name="Tomko P."/>
            <person name="Gavelis G."/>
            <person name="Widhalm J.R."/>
            <person name="Wisecaver J.H."/>
        </authorList>
    </citation>
    <scope>NUCLEOTIDE SEQUENCE</scope>
    <source>
        <strain evidence="2">ECLA1</strain>
    </source>
</reference>
<proteinExistence type="predicted"/>
<keyword evidence="3" id="KW-1185">Reference proteome</keyword>
<dbReference type="AlphaFoldDB" id="A0AAE0Y918"/>
<accession>A0AAE0Y918</accession>
<protein>
    <submittedName>
        <fullName evidence="2">Uncharacterized protein</fullName>
    </submittedName>
</protein>
<dbReference type="EMBL" id="JAWDGP010006694">
    <property type="protein sequence ID" value="KAK3736679.1"/>
    <property type="molecule type" value="Genomic_DNA"/>
</dbReference>